<dbReference type="PIRSF" id="PIRSF000446">
    <property type="entry name" value="Mct"/>
    <property type="match status" value="1"/>
</dbReference>
<name>W1NJX1_AMBTC</name>
<dbReference type="STRING" id="13333.W1NJX1"/>
<dbReference type="SUPFAM" id="SSF55048">
    <property type="entry name" value="Probable ACP-binding domain of malonyl-CoA ACP transacylase"/>
    <property type="match status" value="1"/>
</dbReference>
<evidence type="ECO:0000313" key="3">
    <source>
        <dbReference type="EMBL" id="ERM95529.1"/>
    </source>
</evidence>
<feature type="domain" description="Malonyl-CoA:ACP transacylase (MAT)" evidence="2">
    <location>
        <begin position="1"/>
        <end position="293"/>
    </location>
</feature>
<dbReference type="FunFam" id="3.30.70.250:FF:000004">
    <property type="entry name" value="Malonyl CoA-acyl carrier transacylase"/>
    <property type="match status" value="1"/>
</dbReference>
<dbReference type="SMART" id="SM00827">
    <property type="entry name" value="PKS_AT"/>
    <property type="match status" value="1"/>
</dbReference>
<dbReference type="PANTHER" id="PTHR47170:SF2">
    <property type="entry name" value="MALONYL-COA:ACP TRANSACYLASE (MAT) DOMAIN-CONTAINING PROTEIN"/>
    <property type="match status" value="1"/>
</dbReference>
<accession>W1NJX1</accession>
<dbReference type="GO" id="GO:0004314">
    <property type="term" value="F:[acyl-carrier-protein] S-malonyltransferase activity"/>
    <property type="evidence" value="ECO:0007669"/>
    <property type="project" value="InterPro"/>
</dbReference>
<dbReference type="HOGENOM" id="CLU_030558_2_0_1"/>
<feature type="non-terminal residue" evidence="3">
    <location>
        <position position="1"/>
    </location>
</feature>
<dbReference type="Gene3D" id="3.30.70.250">
    <property type="entry name" value="Malonyl-CoA ACP transacylase, ACP-binding"/>
    <property type="match status" value="1"/>
</dbReference>
<evidence type="ECO:0000313" key="4">
    <source>
        <dbReference type="Proteomes" id="UP000017836"/>
    </source>
</evidence>
<dbReference type="InterPro" id="IPR052760">
    <property type="entry name" value="Mitochondrial_malonyltrans"/>
</dbReference>
<dbReference type="PANTHER" id="PTHR47170">
    <property type="entry name" value="MALONYL-COA ACP TRANSACYLASE, ACP-BINDING"/>
    <property type="match status" value="1"/>
</dbReference>
<dbReference type="InterPro" id="IPR016035">
    <property type="entry name" value="Acyl_Trfase/lysoPLipase"/>
</dbReference>
<evidence type="ECO:0000259" key="2">
    <source>
        <dbReference type="SMART" id="SM00827"/>
    </source>
</evidence>
<dbReference type="InterPro" id="IPR016036">
    <property type="entry name" value="Malonyl_transacylase_ACP-bd"/>
</dbReference>
<dbReference type="InterPro" id="IPR001227">
    <property type="entry name" value="Ac_transferase_dom_sf"/>
</dbReference>
<comment type="similarity">
    <text evidence="1">Belongs to the FabD family.</text>
</comment>
<gene>
    <name evidence="3" type="ORF">AMTR_s00023p00007120</name>
</gene>
<protein>
    <recommendedName>
        <fullName evidence="2">Malonyl-CoA:ACP transacylase (MAT) domain-containing protein</fullName>
    </recommendedName>
</protein>
<reference evidence="4" key="1">
    <citation type="journal article" date="2013" name="Science">
        <title>The Amborella genome and the evolution of flowering plants.</title>
        <authorList>
            <consortium name="Amborella Genome Project"/>
        </authorList>
    </citation>
    <scope>NUCLEOTIDE SEQUENCE [LARGE SCALE GENOMIC DNA]</scope>
</reference>
<dbReference type="NCBIfam" id="TIGR00128">
    <property type="entry name" value="fabD"/>
    <property type="match status" value="1"/>
</dbReference>
<dbReference type="Gramene" id="ERM95529">
    <property type="protein sequence ID" value="ERM95529"/>
    <property type="gene ID" value="AMTR_s00023p00007120"/>
</dbReference>
<dbReference type="InterPro" id="IPR024925">
    <property type="entry name" value="Malonyl_CoA-ACP_transAc"/>
</dbReference>
<sequence>GAQAVGMGKDAQSVQAGAELFLKANEILGYDLLDVCLNGPKEKLDSTVISQPAIYVTSLAAVEVLRARDGGQQIIDSVDVTCGLSLGEYTALAFAGAFSFEDGLKLVKLRGEAMQEASDAAKSAMVSVIGLDSEKVQMLCDAANEEVDEQNKVQIANFLCTGNYAVSGGVKGVEAVEAKAKSFKARMTVRLAVAGAFHTRFMEPAVSRLEAALALTNIKTPRIPVISNVDAQPHSDPDTIKKILARQVTSPVQWETTVKTLMSKGLKKSYELGPGKVIAGIVKRMNKGADIKNITA</sequence>
<dbReference type="SUPFAM" id="SSF52151">
    <property type="entry name" value="FabD/lysophospholipase-like"/>
    <property type="match status" value="1"/>
</dbReference>
<keyword evidence="4" id="KW-1185">Reference proteome</keyword>
<proteinExistence type="inferred from homology"/>
<dbReference type="Proteomes" id="UP000017836">
    <property type="component" value="Unassembled WGS sequence"/>
</dbReference>
<organism evidence="3 4">
    <name type="scientific">Amborella trichopoda</name>
    <dbReference type="NCBI Taxonomy" id="13333"/>
    <lineage>
        <taxon>Eukaryota</taxon>
        <taxon>Viridiplantae</taxon>
        <taxon>Streptophyta</taxon>
        <taxon>Embryophyta</taxon>
        <taxon>Tracheophyta</taxon>
        <taxon>Spermatophyta</taxon>
        <taxon>Magnoliopsida</taxon>
        <taxon>Amborellales</taxon>
        <taxon>Amborellaceae</taxon>
        <taxon>Amborella</taxon>
    </lineage>
</organism>
<dbReference type="Gene3D" id="3.40.366.10">
    <property type="entry name" value="Malonyl-Coenzyme A Acyl Carrier Protein, domain 2"/>
    <property type="match status" value="1"/>
</dbReference>
<dbReference type="InterPro" id="IPR004410">
    <property type="entry name" value="Malonyl_CoA-ACP_transAc_FabD"/>
</dbReference>
<dbReference type="AlphaFoldDB" id="W1NJX1"/>
<dbReference type="OMA" id="AANYNCP"/>
<dbReference type="Pfam" id="PF00698">
    <property type="entry name" value="Acyl_transf_1"/>
    <property type="match status" value="1"/>
</dbReference>
<evidence type="ECO:0000256" key="1">
    <source>
        <dbReference type="ARBA" id="ARBA00008217"/>
    </source>
</evidence>
<dbReference type="InterPro" id="IPR014043">
    <property type="entry name" value="Acyl_transferase_dom"/>
</dbReference>
<dbReference type="EMBL" id="KI397474">
    <property type="protein sequence ID" value="ERM95529.1"/>
    <property type="molecule type" value="Genomic_DNA"/>
</dbReference>
<dbReference type="eggNOG" id="KOG2926">
    <property type="taxonomic scope" value="Eukaryota"/>
</dbReference>